<feature type="non-terminal residue" evidence="5">
    <location>
        <position position="1"/>
    </location>
</feature>
<comment type="similarity">
    <text evidence="1">Belongs to the DeSI family.</text>
</comment>
<dbReference type="EMBL" id="CAMXCT030003868">
    <property type="protein sequence ID" value="CAL4793936.1"/>
    <property type="molecule type" value="Genomic_DNA"/>
</dbReference>
<evidence type="ECO:0000313" key="7">
    <source>
        <dbReference type="Proteomes" id="UP001152797"/>
    </source>
</evidence>
<organism evidence="5">
    <name type="scientific">Cladocopium goreaui</name>
    <dbReference type="NCBI Taxonomy" id="2562237"/>
    <lineage>
        <taxon>Eukaryota</taxon>
        <taxon>Sar</taxon>
        <taxon>Alveolata</taxon>
        <taxon>Dinophyceae</taxon>
        <taxon>Suessiales</taxon>
        <taxon>Symbiodiniaceae</taxon>
        <taxon>Cladocopium</taxon>
    </lineage>
</organism>
<evidence type="ECO:0000256" key="2">
    <source>
        <dbReference type="ARBA" id="ARBA00022670"/>
    </source>
</evidence>
<dbReference type="Pfam" id="PF05903">
    <property type="entry name" value="Peptidase_C97"/>
    <property type="match status" value="1"/>
</dbReference>
<gene>
    <name evidence="5" type="ORF">C1SCF055_LOCUS32248</name>
</gene>
<dbReference type="PANTHER" id="PTHR12378">
    <property type="entry name" value="DESUMOYLATING ISOPEPTIDASE"/>
    <property type="match status" value="1"/>
</dbReference>
<dbReference type="Gene3D" id="3.90.1720.30">
    <property type="entry name" value="PPPDE domains"/>
    <property type="match status" value="1"/>
</dbReference>
<dbReference type="PROSITE" id="PS51858">
    <property type="entry name" value="PPPDE"/>
    <property type="match status" value="1"/>
</dbReference>
<evidence type="ECO:0000256" key="1">
    <source>
        <dbReference type="ARBA" id="ARBA00008140"/>
    </source>
</evidence>
<dbReference type="GO" id="GO:0101005">
    <property type="term" value="F:deubiquitinase activity"/>
    <property type="evidence" value="ECO:0007669"/>
    <property type="project" value="TreeGrafter"/>
</dbReference>
<proteinExistence type="inferred from homology"/>
<comment type="caution">
    <text evidence="5">The sequence shown here is derived from an EMBL/GenBank/DDBJ whole genome shotgun (WGS) entry which is preliminary data.</text>
</comment>
<reference evidence="5" key="1">
    <citation type="submission" date="2022-10" db="EMBL/GenBank/DDBJ databases">
        <authorList>
            <person name="Chen Y."/>
            <person name="Dougan E. K."/>
            <person name="Chan C."/>
            <person name="Rhodes N."/>
            <person name="Thang M."/>
        </authorList>
    </citation>
    <scope>NUCLEOTIDE SEQUENCE</scope>
</reference>
<dbReference type="AlphaFoldDB" id="A0A9P1D9F2"/>
<dbReference type="EMBL" id="CAMXCT010003868">
    <property type="protein sequence ID" value="CAI4006624.1"/>
    <property type="molecule type" value="Genomic_DNA"/>
</dbReference>
<feature type="domain" description="PPPDE" evidence="4">
    <location>
        <begin position="1"/>
        <end position="111"/>
    </location>
</feature>
<accession>A0A9P1D9F2</accession>
<sequence length="187" mass="20472">YLVKSGVSEEDVVREAASSAVCGLAFGQPGTCAGLVPRETVKLGAVMLPEGKVASILEQMKHQWPSRGYDMLRRNCSHFCDDFCQRLGVGTLPQWVKNMASTGAGIASLSSQVSGTLNSFWAEEEAPPLRPATQRFCPRIQSRQIGEVLPEITRLPGHGMPPMPLRKETHVLRGAGARWGDMWRKVI</sequence>
<dbReference type="InterPro" id="IPR008580">
    <property type="entry name" value="PPPDE_dom"/>
</dbReference>
<keyword evidence="7" id="KW-1185">Reference proteome</keyword>
<dbReference type="PANTHER" id="PTHR12378:SF9">
    <property type="entry name" value="OS06G0107000 PROTEIN"/>
    <property type="match status" value="1"/>
</dbReference>
<dbReference type="SMART" id="SM01179">
    <property type="entry name" value="DUF862"/>
    <property type="match status" value="1"/>
</dbReference>
<dbReference type="GO" id="GO:0006508">
    <property type="term" value="P:proteolysis"/>
    <property type="evidence" value="ECO:0007669"/>
    <property type="project" value="UniProtKB-KW"/>
</dbReference>
<dbReference type="GO" id="GO:0016579">
    <property type="term" value="P:protein deubiquitination"/>
    <property type="evidence" value="ECO:0007669"/>
    <property type="project" value="TreeGrafter"/>
</dbReference>
<evidence type="ECO:0000256" key="3">
    <source>
        <dbReference type="ARBA" id="ARBA00022801"/>
    </source>
</evidence>
<name>A0A9P1D9F2_9DINO</name>
<evidence type="ECO:0000313" key="6">
    <source>
        <dbReference type="EMBL" id="CAL4793936.1"/>
    </source>
</evidence>
<keyword evidence="3" id="KW-0378">Hydrolase</keyword>
<evidence type="ECO:0000259" key="4">
    <source>
        <dbReference type="PROSITE" id="PS51858"/>
    </source>
</evidence>
<reference evidence="6 7" key="2">
    <citation type="submission" date="2024-05" db="EMBL/GenBank/DDBJ databases">
        <authorList>
            <person name="Chen Y."/>
            <person name="Shah S."/>
            <person name="Dougan E. K."/>
            <person name="Thang M."/>
            <person name="Chan C."/>
        </authorList>
    </citation>
    <scope>NUCLEOTIDE SEQUENCE [LARGE SCALE GENOMIC DNA]</scope>
</reference>
<protein>
    <recommendedName>
        <fullName evidence="4">PPPDE domain-containing protein</fullName>
    </recommendedName>
</protein>
<keyword evidence="2" id="KW-0645">Protease</keyword>
<dbReference type="EMBL" id="CAMXCT020003868">
    <property type="protein sequence ID" value="CAL1159999.1"/>
    <property type="molecule type" value="Genomic_DNA"/>
</dbReference>
<dbReference type="Proteomes" id="UP001152797">
    <property type="component" value="Unassembled WGS sequence"/>
</dbReference>
<dbReference type="OrthoDB" id="412286at2759"/>
<dbReference type="InterPro" id="IPR042266">
    <property type="entry name" value="PPPDE_sf"/>
</dbReference>
<evidence type="ECO:0000313" key="5">
    <source>
        <dbReference type="EMBL" id="CAI4006624.1"/>
    </source>
</evidence>